<keyword evidence="10" id="KW-1015">Disulfide bond</keyword>
<accession>A0AA46AJR3</accession>
<evidence type="ECO:0000259" key="18">
    <source>
        <dbReference type="Pfam" id="PF07992"/>
    </source>
</evidence>
<dbReference type="Gene3D" id="3.50.50.60">
    <property type="entry name" value="FAD/NAD(P)-binding domain"/>
    <property type="match status" value="2"/>
</dbReference>
<dbReference type="PRINTS" id="PR00411">
    <property type="entry name" value="PNDRDTASEI"/>
</dbReference>
<comment type="catalytic activity">
    <reaction evidence="12 16">
        <text>N(6)-[(R)-dihydrolipoyl]-L-lysyl-[protein] + NAD(+) = N(6)-[(R)-lipoyl]-L-lysyl-[protein] + NADH + H(+)</text>
        <dbReference type="Rhea" id="RHEA:15045"/>
        <dbReference type="Rhea" id="RHEA-COMP:10474"/>
        <dbReference type="Rhea" id="RHEA-COMP:10475"/>
        <dbReference type="ChEBI" id="CHEBI:15378"/>
        <dbReference type="ChEBI" id="CHEBI:57540"/>
        <dbReference type="ChEBI" id="CHEBI:57945"/>
        <dbReference type="ChEBI" id="CHEBI:83099"/>
        <dbReference type="ChEBI" id="CHEBI:83100"/>
        <dbReference type="EC" id="1.8.1.4"/>
    </reaction>
</comment>
<gene>
    <name evidence="19" type="ORF">SAMN06296020_11174</name>
</gene>
<evidence type="ECO:0000256" key="3">
    <source>
        <dbReference type="ARBA" id="ARBA00012608"/>
    </source>
</evidence>
<evidence type="ECO:0000256" key="6">
    <source>
        <dbReference type="ARBA" id="ARBA00022630"/>
    </source>
</evidence>
<reference evidence="19" key="1">
    <citation type="submission" date="2017-05" db="EMBL/GenBank/DDBJ databases">
        <authorList>
            <person name="Varghese N."/>
            <person name="Submissions S."/>
        </authorList>
    </citation>
    <scope>NUCLEOTIDE SEQUENCE</scope>
    <source>
        <strain evidence="19">Su22</strain>
    </source>
</reference>
<evidence type="ECO:0000256" key="10">
    <source>
        <dbReference type="ARBA" id="ARBA00023157"/>
    </source>
</evidence>
<evidence type="ECO:0000256" key="14">
    <source>
        <dbReference type="PIRSR" id="PIRSR000350-3"/>
    </source>
</evidence>
<evidence type="ECO:0000256" key="2">
    <source>
        <dbReference type="ARBA" id="ARBA00007532"/>
    </source>
</evidence>
<dbReference type="Gene3D" id="3.30.390.30">
    <property type="match status" value="1"/>
</dbReference>
<feature type="binding site" evidence="14">
    <location>
        <position position="110"/>
    </location>
    <ligand>
        <name>FAD</name>
        <dbReference type="ChEBI" id="CHEBI:57692"/>
    </ligand>
</feature>
<evidence type="ECO:0000256" key="9">
    <source>
        <dbReference type="ARBA" id="ARBA00023027"/>
    </source>
</evidence>
<feature type="binding site" evidence="14">
    <location>
        <position position="173"/>
    </location>
    <ligand>
        <name>FAD</name>
        <dbReference type="ChEBI" id="CHEBI:57692"/>
    </ligand>
</feature>
<dbReference type="PROSITE" id="PS00076">
    <property type="entry name" value="PYRIDINE_REDOX_1"/>
    <property type="match status" value="1"/>
</dbReference>
<proteinExistence type="inferred from homology"/>
<dbReference type="InterPro" id="IPR036188">
    <property type="entry name" value="FAD/NAD-bd_sf"/>
</dbReference>
<dbReference type="PANTHER" id="PTHR22912">
    <property type="entry name" value="DISULFIDE OXIDOREDUCTASE"/>
    <property type="match status" value="1"/>
</dbReference>
<dbReference type="NCBIfam" id="TIGR01350">
    <property type="entry name" value="lipoamide_DH"/>
    <property type="match status" value="1"/>
</dbReference>
<evidence type="ECO:0000256" key="11">
    <source>
        <dbReference type="ARBA" id="ARBA00023284"/>
    </source>
</evidence>
<evidence type="ECO:0000313" key="20">
    <source>
        <dbReference type="Proteomes" id="UP001158066"/>
    </source>
</evidence>
<feature type="binding site" evidence="14">
    <location>
        <begin position="238"/>
        <end position="245"/>
    </location>
    <ligand>
        <name>NAD(+)</name>
        <dbReference type="ChEBI" id="CHEBI:57540"/>
    </ligand>
</feature>
<feature type="binding site" evidence="14">
    <location>
        <position position="330"/>
    </location>
    <ligand>
        <name>NAD(+)</name>
        <dbReference type="ChEBI" id="CHEBI:57540"/>
    </ligand>
</feature>
<evidence type="ECO:0000256" key="16">
    <source>
        <dbReference type="RuleBase" id="RU003692"/>
    </source>
</evidence>
<dbReference type="InterPro" id="IPR001100">
    <property type="entry name" value="Pyr_nuc-diS_OxRdtase"/>
</dbReference>
<dbReference type="EMBL" id="FXUF01000011">
    <property type="protein sequence ID" value="SMP63951.1"/>
    <property type="molecule type" value="Genomic_DNA"/>
</dbReference>
<evidence type="ECO:0000259" key="17">
    <source>
        <dbReference type="Pfam" id="PF02852"/>
    </source>
</evidence>
<comment type="caution">
    <text evidence="19">The sequence shown here is derived from an EMBL/GenBank/DDBJ whole genome shotgun (WGS) entry which is preliminary data.</text>
</comment>
<evidence type="ECO:0000313" key="19">
    <source>
        <dbReference type="EMBL" id="SMP63951.1"/>
    </source>
</evidence>
<evidence type="ECO:0000256" key="13">
    <source>
        <dbReference type="PIRSR" id="PIRSR000350-2"/>
    </source>
</evidence>
<feature type="active site" description="Proton acceptor" evidence="13">
    <location>
        <position position="502"/>
    </location>
</feature>
<feature type="binding site" evidence="14">
    <location>
        <position position="370"/>
    </location>
    <ligand>
        <name>FAD</name>
        <dbReference type="ChEBI" id="CHEBI:57692"/>
    </ligand>
</feature>
<dbReference type="InterPro" id="IPR016156">
    <property type="entry name" value="FAD/NAD-linked_Rdtase_dimer_sf"/>
</dbReference>
<dbReference type="InterPro" id="IPR006258">
    <property type="entry name" value="Lipoamide_DH"/>
</dbReference>
<dbReference type="EC" id="1.8.1.4" evidence="3 16"/>
<dbReference type="SUPFAM" id="SSF51905">
    <property type="entry name" value="FAD/NAD(P)-binding domain"/>
    <property type="match status" value="1"/>
</dbReference>
<dbReference type="PIRSF" id="PIRSF000350">
    <property type="entry name" value="Mercury_reductase_MerA"/>
    <property type="match status" value="1"/>
</dbReference>
<feature type="domain" description="Pyridine nucleotide-disulphide oxidoreductase dimerisation" evidence="17">
    <location>
        <begin position="404"/>
        <end position="512"/>
    </location>
</feature>
<dbReference type="InterPro" id="IPR012999">
    <property type="entry name" value="Pyr_OxRdtase_I_AS"/>
</dbReference>
<feature type="binding site" evidence="14">
    <location>
        <position position="261"/>
    </location>
    <ligand>
        <name>NAD(+)</name>
        <dbReference type="ChEBI" id="CHEBI:57540"/>
    </ligand>
</feature>
<keyword evidence="14" id="KW-0547">Nucleotide-binding</keyword>
<comment type="subcellular location">
    <subcellularLocation>
        <location evidence="1">Cytoplasm</location>
    </subcellularLocation>
</comment>
<protein>
    <recommendedName>
        <fullName evidence="4 16">Dihydrolipoyl dehydrogenase</fullName>
        <ecNumber evidence="3 16">1.8.1.4</ecNumber>
    </recommendedName>
</protein>
<dbReference type="GO" id="GO:0004148">
    <property type="term" value="F:dihydrolipoyl dehydrogenase (NADH) activity"/>
    <property type="evidence" value="ECO:0007669"/>
    <property type="project" value="UniProtKB-EC"/>
</dbReference>
<dbReference type="PRINTS" id="PR00368">
    <property type="entry name" value="FADPNR"/>
</dbReference>
<dbReference type="PANTHER" id="PTHR22912:SF217">
    <property type="entry name" value="DIHYDROLIPOYL DEHYDROGENASE"/>
    <property type="match status" value="1"/>
</dbReference>
<name>A0AA46AJR3_9CLOT</name>
<dbReference type="Pfam" id="PF02852">
    <property type="entry name" value="Pyr_redox_dim"/>
    <property type="match status" value="1"/>
</dbReference>
<comment type="similarity">
    <text evidence="2 16">Belongs to the class-I pyridine nucleotide-disulfide oxidoreductase family.</text>
</comment>
<keyword evidence="9 14" id="KW-0520">NAD</keyword>
<dbReference type="GO" id="GO:0005737">
    <property type="term" value="C:cytoplasm"/>
    <property type="evidence" value="ECO:0007669"/>
    <property type="project" value="UniProtKB-SubCell"/>
</dbReference>
<evidence type="ECO:0000256" key="8">
    <source>
        <dbReference type="ARBA" id="ARBA00023002"/>
    </source>
</evidence>
<keyword evidence="5" id="KW-0963">Cytoplasm</keyword>
<keyword evidence="8 16" id="KW-0560">Oxidoreductase</keyword>
<evidence type="ECO:0000256" key="12">
    <source>
        <dbReference type="ARBA" id="ARBA00049187"/>
    </source>
</evidence>
<organism evidence="19 20">
    <name type="scientific">Anoxynatronum buryatiense</name>
    <dbReference type="NCBI Taxonomy" id="489973"/>
    <lineage>
        <taxon>Bacteria</taxon>
        <taxon>Bacillati</taxon>
        <taxon>Bacillota</taxon>
        <taxon>Clostridia</taxon>
        <taxon>Eubacteriales</taxon>
        <taxon>Clostridiaceae</taxon>
        <taxon>Anoxynatronum</taxon>
    </lineage>
</organism>
<dbReference type="GO" id="GO:0050660">
    <property type="term" value="F:flavin adenine dinucleotide binding"/>
    <property type="evidence" value="ECO:0007669"/>
    <property type="project" value="InterPro"/>
</dbReference>
<dbReference type="InterPro" id="IPR050151">
    <property type="entry name" value="Class-I_Pyr_Nuc-Dis_Oxidored"/>
</dbReference>
<feature type="domain" description="FAD/NAD(P)-binding" evidence="18">
    <location>
        <begin position="65"/>
        <end position="385"/>
    </location>
</feature>
<dbReference type="GO" id="GO:0006103">
    <property type="term" value="P:2-oxoglutarate metabolic process"/>
    <property type="evidence" value="ECO:0007669"/>
    <property type="project" value="TreeGrafter"/>
</dbReference>
<feature type="disulfide bond" description="Redox-active" evidence="15">
    <location>
        <begin position="101"/>
        <end position="106"/>
    </location>
</feature>
<evidence type="ECO:0000256" key="15">
    <source>
        <dbReference type="PIRSR" id="PIRSR000350-4"/>
    </source>
</evidence>
<comment type="miscellaneous">
    <text evidence="16">The active site is a redox-active disulfide bond.</text>
</comment>
<keyword evidence="20" id="KW-1185">Reference proteome</keyword>
<keyword evidence="6 16" id="KW-0285">Flavoprotein</keyword>
<evidence type="ECO:0000256" key="4">
    <source>
        <dbReference type="ARBA" id="ARBA00016961"/>
    </source>
</evidence>
<keyword evidence="11 16" id="KW-0676">Redox-active center</keyword>
<dbReference type="Pfam" id="PF07992">
    <property type="entry name" value="Pyr_redox_2"/>
    <property type="match status" value="1"/>
</dbReference>
<dbReference type="InterPro" id="IPR004099">
    <property type="entry name" value="Pyr_nucl-diS_OxRdtase_dimer"/>
</dbReference>
<dbReference type="AlphaFoldDB" id="A0AA46AJR3"/>
<evidence type="ECO:0000256" key="5">
    <source>
        <dbReference type="ARBA" id="ARBA00022490"/>
    </source>
</evidence>
<dbReference type="FunFam" id="3.30.390.30:FF:000001">
    <property type="entry name" value="Dihydrolipoyl dehydrogenase"/>
    <property type="match status" value="1"/>
</dbReference>
<dbReference type="SUPFAM" id="SSF55424">
    <property type="entry name" value="FAD/NAD-linked reductases, dimerisation (C-terminal) domain"/>
    <property type="match status" value="1"/>
</dbReference>
<evidence type="ECO:0000256" key="1">
    <source>
        <dbReference type="ARBA" id="ARBA00004496"/>
    </source>
</evidence>
<dbReference type="InterPro" id="IPR023753">
    <property type="entry name" value="FAD/NAD-binding_dom"/>
</dbReference>
<keyword evidence="7 14" id="KW-0274">FAD</keyword>
<sequence>MSMVVVLFFSNMTTARHIAVLPIGTCPVPYVSQPLQGILNIPLQLFTGFHMLKEGLMDLHTANKSITIIGGGPGGYSAALTAAKLGAKVTLIEKNKLGGTCLNEGCIPTKALLKCAEVNHLFKKAEMYGIESTHKKFDYAKAINFKNQVVAQIVGGVEQLIKASGIKYIQGEGRVVDTHTVAIKKDAEIIKVHSQSIIIASGAKETAIPGLETDGINIFNSSQILSSEKLPTKLVIIGGGVIGVEFASIFSSLCVDVTLIELTDRLIAAEDEDLSAAITKALMRKGVTVLLDTQVQHVDHPGQNDMVLTVITGNGDVELINCDQILVCVGRQALTSDVGLSAVNIQIDDGRVRTDKFMQTNVEGIYAIGDITQSEQLAHIAYYEARTAVQHIMGMAGEVNYKAIPHCIFSSPEIAIVGHTETSARKLIKQVGVVKYPFYCNGKAVIELETEGFVKLIYDKTSGHILGVTIIGTKATELIATYTLAINNELTVMDIVNTVHAHPTLSEALHETALMAAGLDLHVL</sequence>
<dbReference type="Proteomes" id="UP001158066">
    <property type="component" value="Unassembled WGS sequence"/>
</dbReference>
<comment type="cofactor">
    <cofactor evidence="14 16">
        <name>FAD</name>
        <dbReference type="ChEBI" id="CHEBI:57692"/>
    </cofactor>
    <text evidence="14 16">Binds 1 FAD per subunit.</text>
</comment>
<evidence type="ECO:0000256" key="7">
    <source>
        <dbReference type="ARBA" id="ARBA00022827"/>
    </source>
</evidence>